<dbReference type="EMBL" id="QRGP01000003">
    <property type="protein sequence ID" value="RDV01596.1"/>
    <property type="molecule type" value="Genomic_DNA"/>
</dbReference>
<keyword evidence="2" id="KW-1185">Reference proteome</keyword>
<organism evidence="1 2">
    <name type="scientific">Sphingorhabdus pulchriflava</name>
    <dbReference type="NCBI Taxonomy" id="2292257"/>
    <lineage>
        <taxon>Bacteria</taxon>
        <taxon>Pseudomonadati</taxon>
        <taxon>Pseudomonadota</taxon>
        <taxon>Alphaproteobacteria</taxon>
        <taxon>Sphingomonadales</taxon>
        <taxon>Sphingomonadaceae</taxon>
        <taxon>Sphingorhabdus</taxon>
    </lineage>
</organism>
<dbReference type="SUPFAM" id="SSF52540">
    <property type="entry name" value="P-loop containing nucleoside triphosphate hydrolases"/>
    <property type="match status" value="1"/>
</dbReference>
<dbReference type="InterPro" id="IPR027417">
    <property type="entry name" value="P-loop_NTPase"/>
</dbReference>
<evidence type="ECO:0000313" key="1">
    <source>
        <dbReference type="EMBL" id="RDV01596.1"/>
    </source>
</evidence>
<accession>A0A371B1W8</accession>
<gene>
    <name evidence="1" type="ORF">DXH95_15020</name>
</gene>
<sequence length="270" mass="29685">MNPIATALAGQIESWLTPGEPLIVGLCGTQASGKSTASAQLARHFTGQGLRVGTLSLDDLYLGRTVRAGLAEQIHPLFATRGPPGTHDTAIGIATLDAVKAGRSVMLPRFDKRADEPLSSREWPLLDGPCDLLLLEGWCVGAKPVPSDLIARPVNNLERDDDPDGVWRSFWNAHLARETAELFARIDRLAYLRPPSFEVVHTWRCEQEQAYQAQDGAQRAAAAMTDEQVARFIAHYERLTRWIMEEVPGRADVTIQLDEARTPVSVSERA</sequence>
<keyword evidence="1" id="KW-0808">Transferase</keyword>
<dbReference type="GO" id="GO:0016301">
    <property type="term" value="F:kinase activity"/>
    <property type="evidence" value="ECO:0007669"/>
    <property type="project" value="UniProtKB-KW"/>
</dbReference>
<dbReference type="OrthoDB" id="455474at2"/>
<keyword evidence="1" id="KW-0418">Kinase</keyword>
<dbReference type="RefSeq" id="WP_147291760.1">
    <property type="nucleotide sequence ID" value="NZ_QRGP01000003.1"/>
</dbReference>
<evidence type="ECO:0000313" key="2">
    <source>
        <dbReference type="Proteomes" id="UP000263833"/>
    </source>
</evidence>
<dbReference type="AlphaFoldDB" id="A0A371B1W8"/>
<proteinExistence type="predicted"/>
<name>A0A371B1W8_9SPHN</name>
<dbReference type="Proteomes" id="UP000263833">
    <property type="component" value="Unassembled WGS sequence"/>
</dbReference>
<comment type="caution">
    <text evidence="1">The sequence shown here is derived from an EMBL/GenBank/DDBJ whole genome shotgun (WGS) entry which is preliminary data.</text>
</comment>
<dbReference type="Gene3D" id="3.40.50.300">
    <property type="entry name" value="P-loop containing nucleotide triphosphate hydrolases"/>
    <property type="match status" value="1"/>
</dbReference>
<protein>
    <submittedName>
        <fullName evidence="1">Kinase</fullName>
    </submittedName>
</protein>
<reference evidence="2" key="1">
    <citation type="submission" date="2018-08" db="EMBL/GenBank/DDBJ databases">
        <authorList>
            <person name="Kim S.-J."/>
            <person name="Jung G.-Y."/>
        </authorList>
    </citation>
    <scope>NUCLEOTIDE SEQUENCE [LARGE SCALE GENOMIC DNA]</scope>
    <source>
        <strain evidence="2">GY_G</strain>
    </source>
</reference>